<dbReference type="AlphaFoldDB" id="A0AAP2D8Q1"/>
<accession>A0AAP2D8Q1</accession>
<keyword evidence="1" id="KW-0732">Signal</keyword>
<feature type="chain" id="PRO_5042825871" evidence="1">
    <location>
        <begin position="21"/>
        <end position="240"/>
    </location>
</feature>
<keyword evidence="3" id="KW-1185">Reference proteome</keyword>
<comment type="caution">
    <text evidence="2">The sequence shown here is derived from an EMBL/GenBank/DDBJ whole genome shotgun (WGS) entry which is preliminary data.</text>
</comment>
<reference evidence="2 3" key="1">
    <citation type="submission" date="2021-05" db="EMBL/GenBank/DDBJ databases">
        <title>A Polyphasic approach of four new species of the genus Ohtaekwangia: Ohtaekwangia histidinii sp. nov., Ohtaekwangia cretensis sp. nov., Ohtaekwangia indiensis sp. nov., Ohtaekwangia reichenbachii sp. nov. from diverse environment.</title>
        <authorList>
            <person name="Octaviana S."/>
        </authorList>
    </citation>
    <scope>NUCLEOTIDE SEQUENCE [LARGE SCALE GENOMIC DNA]</scope>
    <source>
        <strain evidence="2 3">PWU37</strain>
    </source>
</reference>
<proteinExistence type="predicted"/>
<dbReference type="Proteomes" id="UP001319180">
    <property type="component" value="Unassembled WGS sequence"/>
</dbReference>
<evidence type="ECO:0000313" key="2">
    <source>
        <dbReference type="EMBL" id="MBT1686395.1"/>
    </source>
</evidence>
<dbReference type="SUPFAM" id="SSF56954">
    <property type="entry name" value="Outer membrane efflux proteins (OEP)"/>
    <property type="match status" value="1"/>
</dbReference>
<dbReference type="RefSeq" id="WP_254089633.1">
    <property type="nucleotide sequence ID" value="NZ_JAHESC010000008.1"/>
</dbReference>
<feature type="signal peptide" evidence="1">
    <location>
        <begin position="1"/>
        <end position="20"/>
    </location>
</feature>
<protein>
    <submittedName>
        <fullName evidence="2">TolC family protein</fullName>
    </submittedName>
</protein>
<dbReference type="GO" id="GO:0015562">
    <property type="term" value="F:efflux transmembrane transporter activity"/>
    <property type="evidence" value="ECO:0007669"/>
    <property type="project" value="InterPro"/>
</dbReference>
<sequence length="240" mass="27515">MVKRLLLAGIIIAQTGAACFAQGQPQSTVDYNKIIVPGSSASLNAEERLVQIAWRNYPDNEALWHELKMAKADVNITRWAWFDQIFLQGNLNEFTIEPDKAPPGGNFFPKYNVGATMPIGKFISIPNNKRKAKEAYRIKELDINKQKLMIRSTILGLYAQYNTMLEIYKIEKSTSDDADGAFRIDEQKFKNGEITLEKYNASQDYRGIKKIREITAENDYKQVKYKLEEYLGMRLEDALN</sequence>
<dbReference type="PROSITE" id="PS51257">
    <property type="entry name" value="PROKAR_LIPOPROTEIN"/>
    <property type="match status" value="1"/>
</dbReference>
<name>A0AAP2D8Q1_9BACT</name>
<dbReference type="EMBL" id="JAHESC010000008">
    <property type="protein sequence ID" value="MBT1686395.1"/>
    <property type="molecule type" value="Genomic_DNA"/>
</dbReference>
<evidence type="ECO:0000256" key="1">
    <source>
        <dbReference type="SAM" id="SignalP"/>
    </source>
</evidence>
<gene>
    <name evidence="2" type="ORF">KK078_07505</name>
</gene>
<dbReference type="Gene3D" id="1.20.1600.10">
    <property type="entry name" value="Outer membrane efflux proteins (OEP)"/>
    <property type="match status" value="1"/>
</dbReference>
<organism evidence="2 3">
    <name type="scientific">Dawidia soli</name>
    <dbReference type="NCBI Taxonomy" id="2782352"/>
    <lineage>
        <taxon>Bacteria</taxon>
        <taxon>Pseudomonadati</taxon>
        <taxon>Bacteroidota</taxon>
        <taxon>Cytophagia</taxon>
        <taxon>Cytophagales</taxon>
        <taxon>Chryseotaleaceae</taxon>
        <taxon>Dawidia</taxon>
    </lineage>
</organism>
<evidence type="ECO:0000313" key="3">
    <source>
        <dbReference type="Proteomes" id="UP001319180"/>
    </source>
</evidence>